<evidence type="ECO:0000313" key="1">
    <source>
        <dbReference type="EMBL" id="QCE10128.1"/>
    </source>
</evidence>
<sequence>MLRLPVPPSEPLLLLAALSPRPVPARTPRIREMLVNLYHQFLRWRSTLHHLISAIITDKTPKLLSLEKEEILVGVRERQENKTAEQNERKFFNNWPQPRMQRWKGPREKVMSVAQRKSGEESTEDGVELVEEGFTDTAMVFAFENWIWNDGVGECLGSIASEVVEGGRRVWWQWVQRRERERERGEGVAEAQARGRRRVREIRTLNKPYGFGC</sequence>
<keyword evidence="2" id="KW-1185">Reference proteome</keyword>
<protein>
    <submittedName>
        <fullName evidence="1">Uncharacterized protein</fullName>
    </submittedName>
</protein>
<proteinExistence type="predicted"/>
<organism evidence="1 2">
    <name type="scientific">Vigna unguiculata</name>
    <name type="common">Cowpea</name>
    <dbReference type="NCBI Taxonomy" id="3917"/>
    <lineage>
        <taxon>Eukaryota</taxon>
        <taxon>Viridiplantae</taxon>
        <taxon>Streptophyta</taxon>
        <taxon>Embryophyta</taxon>
        <taxon>Tracheophyta</taxon>
        <taxon>Spermatophyta</taxon>
        <taxon>Magnoliopsida</taxon>
        <taxon>eudicotyledons</taxon>
        <taxon>Gunneridae</taxon>
        <taxon>Pentapetalae</taxon>
        <taxon>rosids</taxon>
        <taxon>fabids</taxon>
        <taxon>Fabales</taxon>
        <taxon>Fabaceae</taxon>
        <taxon>Papilionoideae</taxon>
        <taxon>50 kb inversion clade</taxon>
        <taxon>NPAAA clade</taxon>
        <taxon>indigoferoid/millettioid clade</taxon>
        <taxon>Phaseoleae</taxon>
        <taxon>Vigna</taxon>
    </lineage>
</organism>
<dbReference type="AlphaFoldDB" id="A0A4D6NA25"/>
<dbReference type="Proteomes" id="UP000501690">
    <property type="component" value="Linkage Group LG10"/>
</dbReference>
<reference evidence="1 2" key="1">
    <citation type="submission" date="2019-04" db="EMBL/GenBank/DDBJ databases">
        <title>An improved genome assembly and genetic linkage map for asparagus bean, Vigna unguiculata ssp. sesquipedialis.</title>
        <authorList>
            <person name="Xia Q."/>
            <person name="Zhang R."/>
            <person name="Dong Y."/>
        </authorList>
    </citation>
    <scope>NUCLEOTIDE SEQUENCE [LARGE SCALE GENOMIC DNA]</scope>
    <source>
        <tissue evidence="1">Leaf</tissue>
    </source>
</reference>
<name>A0A4D6NA25_VIGUN</name>
<dbReference type="EMBL" id="CP039354">
    <property type="protein sequence ID" value="QCE10128.1"/>
    <property type="molecule type" value="Genomic_DNA"/>
</dbReference>
<accession>A0A4D6NA25</accession>
<evidence type="ECO:0000313" key="2">
    <source>
        <dbReference type="Proteomes" id="UP000501690"/>
    </source>
</evidence>
<gene>
    <name evidence="1" type="ORF">DEO72_LG10g1354</name>
</gene>